<keyword evidence="1" id="KW-0677">Repeat</keyword>
<reference evidence="4" key="1">
    <citation type="submission" date="2019-11" db="EMBL/GenBank/DDBJ databases">
        <title>Genomic insights into an expanded diversity of filamentous marine cyanobacteria reveals the extraordinary biosynthetic potential of Moorea and Okeania.</title>
        <authorList>
            <person name="Ferreira Leao T."/>
            <person name="Wang M."/>
            <person name="Moss N."/>
            <person name="Da Silva R."/>
            <person name="Sanders J."/>
            <person name="Nurk S."/>
            <person name="Gurevich A."/>
            <person name="Humphrey G."/>
            <person name="Reher R."/>
            <person name="Zhu Q."/>
            <person name="Belda-Ferre P."/>
            <person name="Glukhov E."/>
            <person name="Rex R."/>
            <person name="Dorrestein P.C."/>
            <person name="Knight R."/>
            <person name="Pevzner P."/>
            <person name="Gerwick W.H."/>
            <person name="Gerwick L."/>
        </authorList>
    </citation>
    <scope>NUCLEOTIDE SEQUENCE</scope>
    <source>
        <strain evidence="4">SIO1C4</strain>
    </source>
</reference>
<dbReference type="Gene3D" id="1.25.40.10">
    <property type="entry name" value="Tetratricopeptide repeat domain"/>
    <property type="match status" value="1"/>
</dbReference>
<gene>
    <name evidence="4" type="ORF">F6J89_24145</name>
</gene>
<dbReference type="PANTHER" id="PTHR45641:SF19">
    <property type="entry name" value="NEPHROCYSTIN-3"/>
    <property type="match status" value="1"/>
</dbReference>
<evidence type="ECO:0000259" key="3">
    <source>
        <dbReference type="Pfam" id="PF20703"/>
    </source>
</evidence>
<dbReference type="PANTHER" id="PTHR45641">
    <property type="entry name" value="TETRATRICOPEPTIDE REPEAT PROTEIN (AFU_ORTHOLOGUE AFUA_6G03870)"/>
    <property type="match status" value="1"/>
</dbReference>
<evidence type="ECO:0000256" key="2">
    <source>
        <dbReference type="ARBA" id="ARBA00022803"/>
    </source>
</evidence>
<feature type="domain" description="Novel STAND NTPase 1" evidence="3">
    <location>
        <begin position="509"/>
        <end position="624"/>
    </location>
</feature>
<sequence length="624" mass="70935">MHDSLSVDFNASNQSSFQQLKWTIEMHEGQFVLILARCNYLRLRSLLVKQLHDQSPVTIREIHLDRSVNTLYTTIVNTLTQEQPSAVMVLDLELVSNLEALLTSTNQVREEFRKNFAFPLVLWVNDQILQQLIRLVPDFKSWARTINFSLATEELINFLKQSVDTVFSQVLESGASKFLPNETILGSSNHLELDSTLKDLKVRNEQLALDLEAGVKLLLGRHAYTKGNIDQALVHYRASLEIFQLWGKTAGEQRKFLVGNKLAVVLFHLGLCYLHLADVQHLDQLLQTARDYFQQCLDIFEQLQRPDLVAKFINQLGEVLEQLSAWDDLQALAQKSLILHQTYGSKFSLAQDYGFLAAVALGQSHWKDANQAAQKALQILTEAPDTEIPQLNLYYLLLAQAQQQLNQLPSAIEYLEIAVNKGKPQYNPQLYIRILELLRSLYYQQGEYLKAFKVKQKQRSLEQQYGFLAFIGAGRLKPQQQLVGSKGALHFQASANNQEHIALEIEASGRQEDLKGLIERITRDDCKLTVIYGPSGVGKSSLLQAGLVPALKEQTIATRRVLPLLLRVYNNWVADLGQVFNTELADIRDVPAADLYNQDLLLSELDNNQHHHLLTVLIFDQFEE</sequence>
<proteinExistence type="predicted"/>
<dbReference type="Pfam" id="PF20703">
    <property type="entry name" value="nSTAND1"/>
    <property type="match status" value="1"/>
</dbReference>
<accession>A0A6B3NJC5</accession>
<dbReference type="InterPro" id="IPR049052">
    <property type="entry name" value="nSTAND1"/>
</dbReference>
<evidence type="ECO:0000313" key="4">
    <source>
        <dbReference type="EMBL" id="NER30622.1"/>
    </source>
</evidence>
<dbReference type="AlphaFoldDB" id="A0A6B3NJC5"/>
<dbReference type="InterPro" id="IPR011990">
    <property type="entry name" value="TPR-like_helical_dom_sf"/>
</dbReference>
<dbReference type="InterPro" id="IPR027417">
    <property type="entry name" value="P-loop_NTPase"/>
</dbReference>
<keyword evidence="2" id="KW-0802">TPR repeat</keyword>
<dbReference type="InterPro" id="IPR019734">
    <property type="entry name" value="TPR_rpt"/>
</dbReference>
<evidence type="ECO:0000256" key="1">
    <source>
        <dbReference type="ARBA" id="ARBA00022737"/>
    </source>
</evidence>
<dbReference type="SUPFAM" id="SSF52540">
    <property type="entry name" value="P-loop containing nucleoside triphosphate hydrolases"/>
    <property type="match status" value="1"/>
</dbReference>
<dbReference type="SUPFAM" id="SSF48452">
    <property type="entry name" value="TPR-like"/>
    <property type="match status" value="1"/>
</dbReference>
<organism evidence="4">
    <name type="scientific">Symploca sp. SIO1C4</name>
    <dbReference type="NCBI Taxonomy" id="2607765"/>
    <lineage>
        <taxon>Bacteria</taxon>
        <taxon>Bacillati</taxon>
        <taxon>Cyanobacteriota</taxon>
        <taxon>Cyanophyceae</taxon>
        <taxon>Coleofasciculales</taxon>
        <taxon>Coleofasciculaceae</taxon>
        <taxon>Symploca</taxon>
    </lineage>
</organism>
<name>A0A6B3NJC5_9CYAN</name>
<dbReference type="SMART" id="SM00028">
    <property type="entry name" value="TPR"/>
    <property type="match status" value="4"/>
</dbReference>
<feature type="non-terminal residue" evidence="4">
    <location>
        <position position="624"/>
    </location>
</feature>
<dbReference type="EMBL" id="JAAHFQ010000602">
    <property type="protein sequence ID" value="NER30622.1"/>
    <property type="molecule type" value="Genomic_DNA"/>
</dbReference>
<protein>
    <recommendedName>
        <fullName evidence="3">Novel STAND NTPase 1 domain-containing protein</fullName>
    </recommendedName>
</protein>
<comment type="caution">
    <text evidence="4">The sequence shown here is derived from an EMBL/GenBank/DDBJ whole genome shotgun (WGS) entry which is preliminary data.</text>
</comment>